<dbReference type="SUPFAM" id="SSF56784">
    <property type="entry name" value="HAD-like"/>
    <property type="match status" value="1"/>
</dbReference>
<keyword evidence="2" id="KW-1185">Reference proteome</keyword>
<gene>
    <name evidence="1" type="ORF">LY90DRAFT_407138</name>
</gene>
<sequence length="49" mass="5629">LLENSGWPVPMENAHEDLKSYAKIITKSNVEDGVADLLEKKFLKKHFMN</sequence>
<dbReference type="Gene3D" id="3.40.50.1000">
    <property type="entry name" value="HAD superfamily/HAD-like"/>
    <property type="match status" value="1"/>
</dbReference>
<dbReference type="InterPro" id="IPR036412">
    <property type="entry name" value="HAD-like_sf"/>
</dbReference>
<evidence type="ECO:0000313" key="1">
    <source>
        <dbReference type="EMBL" id="ORY64531.1"/>
    </source>
</evidence>
<dbReference type="Pfam" id="PF08282">
    <property type="entry name" value="Hydrolase_3"/>
    <property type="match status" value="1"/>
</dbReference>
<protein>
    <submittedName>
        <fullName evidence="1">Uncharacterized protein</fullName>
    </submittedName>
</protein>
<proteinExistence type="predicted"/>
<dbReference type="OrthoDB" id="27226at2759"/>
<comment type="caution">
    <text evidence="1">The sequence shown here is derived from an EMBL/GenBank/DDBJ whole genome shotgun (WGS) entry which is preliminary data.</text>
</comment>
<feature type="non-terminal residue" evidence="1">
    <location>
        <position position="1"/>
    </location>
</feature>
<evidence type="ECO:0000313" key="2">
    <source>
        <dbReference type="Proteomes" id="UP000193920"/>
    </source>
</evidence>
<dbReference type="EMBL" id="MCOG01000054">
    <property type="protein sequence ID" value="ORY64531.1"/>
    <property type="molecule type" value="Genomic_DNA"/>
</dbReference>
<organism evidence="1 2">
    <name type="scientific">Neocallimastix californiae</name>
    <dbReference type="NCBI Taxonomy" id="1754190"/>
    <lineage>
        <taxon>Eukaryota</taxon>
        <taxon>Fungi</taxon>
        <taxon>Fungi incertae sedis</taxon>
        <taxon>Chytridiomycota</taxon>
        <taxon>Chytridiomycota incertae sedis</taxon>
        <taxon>Neocallimastigomycetes</taxon>
        <taxon>Neocallimastigales</taxon>
        <taxon>Neocallimastigaceae</taxon>
        <taxon>Neocallimastix</taxon>
    </lineage>
</organism>
<name>A0A1Y2DZ41_9FUNG</name>
<dbReference type="Proteomes" id="UP000193920">
    <property type="component" value="Unassembled WGS sequence"/>
</dbReference>
<dbReference type="AlphaFoldDB" id="A0A1Y2DZ41"/>
<dbReference type="InterPro" id="IPR023214">
    <property type="entry name" value="HAD_sf"/>
</dbReference>
<reference evidence="1 2" key="1">
    <citation type="submission" date="2016-08" db="EMBL/GenBank/DDBJ databases">
        <title>A Parts List for Fungal Cellulosomes Revealed by Comparative Genomics.</title>
        <authorList>
            <consortium name="DOE Joint Genome Institute"/>
            <person name="Haitjema C.H."/>
            <person name="Gilmore S.P."/>
            <person name="Henske J.K."/>
            <person name="Solomon K.V."/>
            <person name="De Groot R."/>
            <person name="Kuo A."/>
            <person name="Mondo S.J."/>
            <person name="Salamov A.A."/>
            <person name="Labutti K."/>
            <person name="Zhao Z."/>
            <person name="Chiniquy J."/>
            <person name="Barry K."/>
            <person name="Brewer H.M."/>
            <person name="Purvine S.O."/>
            <person name="Wright A.T."/>
            <person name="Boxma B."/>
            <person name="Van Alen T."/>
            <person name="Hackstein J.H."/>
            <person name="Baker S.E."/>
            <person name="Grigoriev I.V."/>
            <person name="O'Malley M.A."/>
        </authorList>
    </citation>
    <scope>NUCLEOTIDE SEQUENCE [LARGE SCALE GENOMIC DNA]</scope>
    <source>
        <strain evidence="1 2">G1</strain>
    </source>
</reference>
<accession>A0A1Y2DZ41</accession>